<evidence type="ECO:0000256" key="3">
    <source>
        <dbReference type="ARBA" id="ARBA00022448"/>
    </source>
</evidence>
<organism evidence="7 8">
    <name type="scientific">Nocardioides anomalus</name>
    <dbReference type="NCBI Taxonomy" id="2712223"/>
    <lineage>
        <taxon>Bacteria</taxon>
        <taxon>Bacillati</taxon>
        <taxon>Actinomycetota</taxon>
        <taxon>Actinomycetes</taxon>
        <taxon>Propionibacteriales</taxon>
        <taxon>Nocardioidaceae</taxon>
        <taxon>Nocardioides</taxon>
    </lineage>
</organism>
<comment type="subcellular location">
    <subcellularLocation>
        <location evidence="1">Cell envelope</location>
    </subcellularLocation>
</comment>
<dbReference type="GO" id="GO:1901678">
    <property type="term" value="P:iron coordination entity transport"/>
    <property type="evidence" value="ECO:0007669"/>
    <property type="project" value="UniProtKB-ARBA"/>
</dbReference>
<comment type="similarity">
    <text evidence="2">Belongs to the bacterial solute-binding protein 8 family.</text>
</comment>
<feature type="domain" description="Fe/B12 periplasmic-binding" evidence="6">
    <location>
        <begin position="64"/>
        <end position="338"/>
    </location>
</feature>
<dbReference type="Gene3D" id="3.40.50.1980">
    <property type="entry name" value="Nitrogenase molybdenum iron protein domain"/>
    <property type="match status" value="2"/>
</dbReference>
<dbReference type="GO" id="GO:0030288">
    <property type="term" value="C:outer membrane-bounded periplasmic space"/>
    <property type="evidence" value="ECO:0007669"/>
    <property type="project" value="TreeGrafter"/>
</dbReference>
<evidence type="ECO:0000259" key="6">
    <source>
        <dbReference type="PROSITE" id="PS50983"/>
    </source>
</evidence>
<dbReference type="PROSITE" id="PS51257">
    <property type="entry name" value="PROKAR_LIPOPROTEIN"/>
    <property type="match status" value="1"/>
</dbReference>
<accession>A0A6G6WDM4</accession>
<evidence type="ECO:0000313" key="7">
    <source>
        <dbReference type="EMBL" id="QIG43306.1"/>
    </source>
</evidence>
<dbReference type="InterPro" id="IPR002491">
    <property type="entry name" value="ABC_transptr_periplasmic_BD"/>
</dbReference>
<keyword evidence="3" id="KW-0813">Transport</keyword>
<feature type="chain" id="PRO_5039366370" evidence="5">
    <location>
        <begin position="21"/>
        <end position="348"/>
    </location>
</feature>
<dbReference type="EMBL" id="CP049257">
    <property type="protein sequence ID" value="QIG43306.1"/>
    <property type="molecule type" value="Genomic_DNA"/>
</dbReference>
<dbReference type="AlphaFoldDB" id="A0A6G6WDM4"/>
<dbReference type="PANTHER" id="PTHR30532">
    <property type="entry name" value="IRON III DICITRATE-BINDING PERIPLASMIC PROTEIN"/>
    <property type="match status" value="1"/>
</dbReference>
<gene>
    <name evidence="7" type="ORF">G5V58_11515</name>
</gene>
<name>A0A6G6WDM4_9ACTN</name>
<dbReference type="PROSITE" id="PS51318">
    <property type="entry name" value="TAT"/>
    <property type="match status" value="1"/>
</dbReference>
<dbReference type="InterPro" id="IPR051313">
    <property type="entry name" value="Bact_iron-sidero_bind"/>
</dbReference>
<feature type="signal peptide" evidence="5">
    <location>
        <begin position="1"/>
        <end position="20"/>
    </location>
</feature>
<dbReference type="KEGG" id="nano:G5V58_11515"/>
<dbReference type="InterPro" id="IPR006311">
    <property type="entry name" value="TAT_signal"/>
</dbReference>
<protein>
    <submittedName>
        <fullName evidence="7">ABC transporter substrate-binding protein</fullName>
    </submittedName>
</protein>
<evidence type="ECO:0000256" key="1">
    <source>
        <dbReference type="ARBA" id="ARBA00004196"/>
    </source>
</evidence>
<evidence type="ECO:0000256" key="2">
    <source>
        <dbReference type="ARBA" id="ARBA00008814"/>
    </source>
</evidence>
<evidence type="ECO:0000313" key="8">
    <source>
        <dbReference type="Proteomes" id="UP000502996"/>
    </source>
</evidence>
<evidence type="ECO:0000256" key="5">
    <source>
        <dbReference type="SAM" id="SignalP"/>
    </source>
</evidence>
<dbReference type="RefSeq" id="WP_165232557.1">
    <property type="nucleotide sequence ID" value="NZ_CP049257.1"/>
</dbReference>
<sequence length="348" mass="37026">MSSRRRLASALLLLTGAALVAGCGQDAPDRPSTPERGAAAEGDAFPVTLQHEYGETTVPEQPQRVVTVGVTEQDVVLQLGVVPVAVTEWYGDQPSATWPWAHDLLDGAEPEVLRTDDGFELEKIAALAPDLIIGTNAGLSRQEYELMAQIAPTVPSVPPGTGVTPFFSSWREQTVQIARALGREDDGRRIVADLEARYAEVAAAHPEWAGRTATFAQGGPYDGLLYVYPPGLSTDFLTDLGFTITTGFESFVPQVGAQAEISAENVSLIDADVVVFATESAEQFEQLQGFGTLGTLDAVTGGRSVYTDEVLAGALYFDTPLAHAYVLDHLVPALELAAAGRAPREYPA</sequence>
<dbReference type="Pfam" id="PF01497">
    <property type="entry name" value="Peripla_BP_2"/>
    <property type="match status" value="1"/>
</dbReference>
<dbReference type="PANTHER" id="PTHR30532:SF24">
    <property type="entry name" value="FERRIC ENTEROBACTIN-BINDING PERIPLASMIC PROTEIN FEPB"/>
    <property type="match status" value="1"/>
</dbReference>
<evidence type="ECO:0000256" key="4">
    <source>
        <dbReference type="ARBA" id="ARBA00022729"/>
    </source>
</evidence>
<proteinExistence type="inferred from homology"/>
<reference evidence="7 8" key="1">
    <citation type="submission" date="2020-02" db="EMBL/GenBank/DDBJ databases">
        <title>Full genome sequence of Nocardioides sp. R-3366.</title>
        <authorList>
            <person name="Im W.-T."/>
        </authorList>
    </citation>
    <scope>NUCLEOTIDE SEQUENCE [LARGE SCALE GENOMIC DNA]</scope>
    <source>
        <strain evidence="7 8">R-3366</strain>
    </source>
</reference>
<keyword evidence="4 5" id="KW-0732">Signal</keyword>
<dbReference type="Proteomes" id="UP000502996">
    <property type="component" value="Chromosome"/>
</dbReference>
<dbReference type="PROSITE" id="PS50983">
    <property type="entry name" value="FE_B12_PBP"/>
    <property type="match status" value="1"/>
</dbReference>
<dbReference type="SUPFAM" id="SSF53807">
    <property type="entry name" value="Helical backbone' metal receptor"/>
    <property type="match status" value="1"/>
</dbReference>
<keyword evidence="8" id="KW-1185">Reference proteome</keyword>